<dbReference type="NCBIfam" id="NF002805">
    <property type="entry name" value="PRK02947.1"/>
    <property type="match status" value="1"/>
</dbReference>
<reference evidence="2 3" key="1">
    <citation type="journal article" date="2014" name="BMC Genomics">
        <title>Comparison of environmental and isolate Sulfobacillus genomes reveals diverse carbon, sulfur, nitrogen, and hydrogen metabolisms.</title>
        <authorList>
            <person name="Justice N.B."/>
            <person name="Norman A."/>
            <person name="Brown C.T."/>
            <person name="Singh A."/>
            <person name="Thomas B.C."/>
            <person name="Banfield J.F."/>
        </authorList>
    </citation>
    <scope>NUCLEOTIDE SEQUENCE [LARGE SCALE GENOMIC DNA]</scope>
    <source>
        <strain evidence="2">AMDSBA4</strain>
    </source>
</reference>
<dbReference type="Pfam" id="PF13580">
    <property type="entry name" value="SIS_2"/>
    <property type="match status" value="1"/>
</dbReference>
<evidence type="ECO:0000313" key="2">
    <source>
        <dbReference type="EMBL" id="PSR32697.1"/>
    </source>
</evidence>
<evidence type="ECO:0000259" key="1">
    <source>
        <dbReference type="PROSITE" id="PS51464"/>
    </source>
</evidence>
<dbReference type="SUPFAM" id="SSF53697">
    <property type="entry name" value="SIS domain"/>
    <property type="match status" value="1"/>
</dbReference>
<accession>A0A2T2XE12</accession>
<dbReference type="EMBL" id="PXYW01000033">
    <property type="protein sequence ID" value="PSR32697.1"/>
    <property type="molecule type" value="Genomic_DNA"/>
</dbReference>
<evidence type="ECO:0000313" key="3">
    <source>
        <dbReference type="Proteomes" id="UP000242972"/>
    </source>
</evidence>
<name>A0A2T2XE12_9FIRM</name>
<feature type="domain" description="SIS" evidence="1">
    <location>
        <begin position="32"/>
        <end position="215"/>
    </location>
</feature>
<dbReference type="GO" id="GO:0097367">
    <property type="term" value="F:carbohydrate derivative binding"/>
    <property type="evidence" value="ECO:0007669"/>
    <property type="project" value="InterPro"/>
</dbReference>
<sequence>MAGARTYLDEVEKLIIQVKSQEPIIAQVAERASEAILANHWVRLFGSGHSVLPVQDCFPRYGGYPGFFPIMDPRLMWTTVSGPGGAEELLWLERQEGYMDNFLRHNVWHRDDVLIVISHGGQNAAPVEMALAAKAQGLFVVALTSLQNHRERAATHSSGKKIGDIADLILDNGVTPEDAVVTVDGVGGKVGGTSTLIAIALIQAVVAETATRLAEKGYRVKPFASPNALGVEPGRNPAVYVEYRERLQRSGG</sequence>
<dbReference type="GO" id="GO:1901135">
    <property type="term" value="P:carbohydrate derivative metabolic process"/>
    <property type="evidence" value="ECO:0007669"/>
    <property type="project" value="InterPro"/>
</dbReference>
<dbReference type="InterPro" id="IPR046348">
    <property type="entry name" value="SIS_dom_sf"/>
</dbReference>
<dbReference type="AlphaFoldDB" id="A0A2T2XE12"/>
<dbReference type="PROSITE" id="PS51464">
    <property type="entry name" value="SIS"/>
    <property type="match status" value="1"/>
</dbReference>
<dbReference type="InterPro" id="IPR001347">
    <property type="entry name" value="SIS_dom"/>
</dbReference>
<organism evidence="2 3">
    <name type="scientific">Sulfobacillus benefaciens</name>
    <dbReference type="NCBI Taxonomy" id="453960"/>
    <lineage>
        <taxon>Bacteria</taxon>
        <taxon>Bacillati</taxon>
        <taxon>Bacillota</taxon>
        <taxon>Clostridia</taxon>
        <taxon>Eubacteriales</taxon>
        <taxon>Clostridiales Family XVII. Incertae Sedis</taxon>
        <taxon>Sulfobacillus</taxon>
    </lineage>
</organism>
<proteinExistence type="predicted"/>
<gene>
    <name evidence="2" type="ORF">C7B46_13135</name>
</gene>
<dbReference type="Proteomes" id="UP000242972">
    <property type="component" value="Unassembled WGS sequence"/>
</dbReference>
<comment type="caution">
    <text evidence="2">The sequence shown here is derived from an EMBL/GenBank/DDBJ whole genome shotgun (WGS) entry which is preliminary data.</text>
</comment>
<protein>
    <submittedName>
        <fullName evidence="2">SIS domain-containing protein</fullName>
    </submittedName>
</protein>
<dbReference type="Gene3D" id="3.40.50.10490">
    <property type="entry name" value="Glucose-6-phosphate isomerase like protein, domain 1"/>
    <property type="match status" value="1"/>
</dbReference>